<dbReference type="PROSITE" id="PS51819">
    <property type="entry name" value="VOC"/>
    <property type="match status" value="1"/>
</dbReference>
<dbReference type="InterPro" id="IPR004360">
    <property type="entry name" value="Glyas_Fos-R_dOase_dom"/>
</dbReference>
<organism evidence="1 2">
    <name type="scientific">Aspergillus terreus</name>
    <dbReference type="NCBI Taxonomy" id="33178"/>
    <lineage>
        <taxon>Eukaryota</taxon>
        <taxon>Fungi</taxon>
        <taxon>Dikarya</taxon>
        <taxon>Ascomycota</taxon>
        <taxon>Pezizomycotina</taxon>
        <taxon>Eurotiomycetes</taxon>
        <taxon>Eurotiomycetidae</taxon>
        <taxon>Eurotiales</taxon>
        <taxon>Aspergillaceae</taxon>
        <taxon>Aspergillus</taxon>
        <taxon>Aspergillus subgen. Circumdati</taxon>
    </lineage>
</organism>
<dbReference type="Pfam" id="PF00903">
    <property type="entry name" value="Glyoxalase"/>
    <property type="match status" value="1"/>
</dbReference>
<dbReference type="PANTHER" id="PTHR35006:SF2">
    <property type="entry name" value="GLYOXALASE FAMILY PROTEIN (AFU_ORTHOLOGUE AFUA_5G14830)"/>
    <property type="match status" value="1"/>
</dbReference>
<dbReference type="Gene3D" id="3.10.180.10">
    <property type="entry name" value="2,3-Dihydroxybiphenyl 1,2-Dioxygenase, domain 1"/>
    <property type="match status" value="1"/>
</dbReference>
<evidence type="ECO:0000313" key="1">
    <source>
        <dbReference type="EMBL" id="GFF14061.1"/>
    </source>
</evidence>
<dbReference type="Proteomes" id="UP000452235">
    <property type="component" value="Unassembled WGS sequence"/>
</dbReference>
<keyword evidence="2" id="KW-1185">Reference proteome</keyword>
<comment type="caution">
    <text evidence="1">The sequence shown here is derived from an EMBL/GenBank/DDBJ whole genome shotgun (WGS) entry which is preliminary data.</text>
</comment>
<gene>
    <name evidence="1" type="ORF">ATEIFO6365_0003011400</name>
</gene>
<dbReference type="OrthoDB" id="10249419at2759"/>
<dbReference type="SUPFAM" id="SSF54593">
    <property type="entry name" value="Glyoxalase/Bleomycin resistance protein/Dihydroxybiphenyl dioxygenase"/>
    <property type="match status" value="1"/>
</dbReference>
<dbReference type="AlphaFoldDB" id="A0A5M3YVA3"/>
<name>A0A5M3YVA3_ASPTE</name>
<dbReference type="InterPro" id="IPR029068">
    <property type="entry name" value="Glyas_Bleomycin-R_OHBP_Dase"/>
</dbReference>
<protein>
    <submittedName>
        <fullName evidence="1">Glyoxalase family protein</fullName>
    </submittedName>
</protein>
<reference evidence="1 2" key="1">
    <citation type="submission" date="2020-01" db="EMBL/GenBank/DDBJ databases">
        <title>Aspergillus terreus IFO 6365 whole genome shotgun sequence.</title>
        <authorList>
            <person name="Kanamasa S."/>
            <person name="Takahashi H."/>
        </authorList>
    </citation>
    <scope>NUCLEOTIDE SEQUENCE [LARGE SCALE GENOMIC DNA]</scope>
    <source>
        <strain evidence="1 2">IFO 6365</strain>
    </source>
</reference>
<accession>A0A5M3YVA3</accession>
<proteinExistence type="predicted"/>
<dbReference type="PANTHER" id="PTHR35006">
    <property type="entry name" value="GLYOXALASE FAMILY PROTEIN (AFU_ORTHOLOGUE AFUA_5G14830)"/>
    <property type="match status" value="1"/>
</dbReference>
<dbReference type="EMBL" id="BLJY01000003">
    <property type="protein sequence ID" value="GFF14061.1"/>
    <property type="molecule type" value="Genomic_DNA"/>
</dbReference>
<evidence type="ECO:0000313" key="2">
    <source>
        <dbReference type="Proteomes" id="UP000452235"/>
    </source>
</evidence>
<dbReference type="CDD" id="cd07262">
    <property type="entry name" value="VOC_like"/>
    <property type="match status" value="1"/>
</dbReference>
<dbReference type="VEuPathDB" id="FungiDB:ATEG_00108"/>
<dbReference type="InterPro" id="IPR037523">
    <property type="entry name" value="VOC_core"/>
</dbReference>
<sequence length="130" mass="14089">MTDIPSSNIDHLGIFVPADKFESTVEWYLAALAPLKYKKIMEFPGTVGLGSQIPDFWVAIKDGPAPQNVHFAFSAPDRATVDAFHKAAIAAGGTCHGPPGLRPEYHENYYGAFVLDPLGNNVELVIHTPV</sequence>